<keyword evidence="2" id="KW-0614">Plasmid</keyword>
<geneLocation type="plasmid" evidence="2 3">
    <name>unnamed3</name>
</geneLocation>
<keyword evidence="1" id="KW-0472">Membrane</keyword>
<feature type="transmembrane region" description="Helical" evidence="1">
    <location>
        <begin position="93"/>
        <end position="126"/>
    </location>
</feature>
<dbReference type="AlphaFoldDB" id="A0A1W6AIZ7"/>
<proteinExistence type="predicted"/>
<evidence type="ECO:0000256" key="1">
    <source>
        <dbReference type="SAM" id="Phobius"/>
    </source>
</evidence>
<feature type="transmembrane region" description="Helical" evidence="1">
    <location>
        <begin position="57"/>
        <end position="73"/>
    </location>
</feature>
<feature type="transmembrane region" description="Helical" evidence="1">
    <location>
        <begin position="13"/>
        <end position="36"/>
    </location>
</feature>
<sequence>MKEFLIEILNNQFVMQIIFTTTLSFVVYMICSIAYNGGLWREVQLIPSEHIFFDCDPLLRSIVVPVLLSWLIYDKPFIKQWFLWTIDHTLVKWIIGILFELMVGLWVLQIAMWVYCFVRGAIYTIIRWKNYKRRQRIVFTTQEEELLDFCICKFTSYTEKYLVNELAHSVEGKEIIYKSLLCLHILNPKGVRDYSNLRDYEYAIEYYPEKHPVKQYYAKFEKYRLFIKEHSESGSKMFETMNLFIKSAIREYKSCNNKGDK</sequence>
<keyword evidence="1" id="KW-0812">Transmembrane</keyword>
<evidence type="ECO:0000313" key="2">
    <source>
        <dbReference type="EMBL" id="ARJ25810.1"/>
    </source>
</evidence>
<accession>A0A1W6AIZ7</accession>
<dbReference type="Proteomes" id="UP000192932">
    <property type="component" value="Plasmid unnamed3"/>
</dbReference>
<keyword evidence="1" id="KW-1133">Transmembrane helix</keyword>
<dbReference type="RefSeq" id="WP_085313520.1">
    <property type="nucleotide sequence ID" value="NZ_CP020746.1"/>
</dbReference>
<name>A0A1W6AIZ7_BACMY</name>
<protein>
    <submittedName>
        <fullName evidence="2">Uncharacterized protein</fullName>
    </submittedName>
</protein>
<gene>
    <name evidence="2" type="ORF">B7492_32770</name>
</gene>
<dbReference type="EMBL" id="CP020746">
    <property type="protein sequence ID" value="ARJ25810.1"/>
    <property type="molecule type" value="Genomic_DNA"/>
</dbReference>
<evidence type="ECO:0000313" key="3">
    <source>
        <dbReference type="Proteomes" id="UP000192932"/>
    </source>
</evidence>
<organism evidence="2 3">
    <name type="scientific">Bacillus mycoides</name>
    <dbReference type="NCBI Taxonomy" id="1405"/>
    <lineage>
        <taxon>Bacteria</taxon>
        <taxon>Bacillati</taxon>
        <taxon>Bacillota</taxon>
        <taxon>Bacilli</taxon>
        <taxon>Bacillales</taxon>
        <taxon>Bacillaceae</taxon>
        <taxon>Bacillus</taxon>
        <taxon>Bacillus cereus group</taxon>
    </lineage>
</organism>
<reference evidence="2 3" key="1">
    <citation type="submission" date="2017-04" db="EMBL/GenBank/DDBJ databases">
        <title>The Characteristic of a Fine Plant Growth-Promoting Rhizobacteria Bacillus mycoides Gnyt1 and its Whole Genome Sequencing Analysis.</title>
        <authorList>
            <person name="Li J.H."/>
            <person name="Yao T."/>
        </authorList>
    </citation>
    <scope>NUCLEOTIDE SEQUENCE [LARGE SCALE GENOMIC DNA]</scope>
    <source>
        <strain evidence="2 3">Gnyt1</strain>
        <plasmid evidence="3">Plasmid unnamed3</plasmid>
    </source>
</reference>